<proteinExistence type="inferred from homology"/>
<evidence type="ECO:0000256" key="6">
    <source>
        <dbReference type="PIRSR" id="PIRSR641708-2"/>
    </source>
</evidence>
<protein>
    <submittedName>
        <fullName evidence="9">9900_t:CDS:1</fullName>
    </submittedName>
</protein>
<dbReference type="GO" id="GO:0003723">
    <property type="term" value="F:RNA binding"/>
    <property type="evidence" value="ECO:0007669"/>
    <property type="project" value="InterPro"/>
</dbReference>
<dbReference type="InterPro" id="IPR020097">
    <property type="entry name" value="PsdUridine_synth_TruA_a/b_dom"/>
</dbReference>
<dbReference type="EMBL" id="CAJVPJ010000888">
    <property type="protein sequence ID" value="CAG8563258.1"/>
    <property type="molecule type" value="Genomic_DNA"/>
</dbReference>
<name>A0A9N9FXM4_9GLOM</name>
<dbReference type="GO" id="GO:1990481">
    <property type="term" value="P:mRNA pseudouridine synthesis"/>
    <property type="evidence" value="ECO:0007669"/>
    <property type="project" value="TreeGrafter"/>
</dbReference>
<evidence type="ECO:0000256" key="4">
    <source>
        <dbReference type="ARBA" id="ARBA00036943"/>
    </source>
</evidence>
<dbReference type="NCBIfam" id="TIGR00071">
    <property type="entry name" value="hisT_truA"/>
    <property type="match status" value="1"/>
</dbReference>
<feature type="compositionally biased region" description="Basic and acidic residues" evidence="7">
    <location>
        <begin position="57"/>
        <end position="96"/>
    </location>
</feature>
<keyword evidence="10" id="KW-1185">Reference proteome</keyword>
<organism evidence="9 10">
    <name type="scientific">Paraglomus occultum</name>
    <dbReference type="NCBI Taxonomy" id="144539"/>
    <lineage>
        <taxon>Eukaryota</taxon>
        <taxon>Fungi</taxon>
        <taxon>Fungi incertae sedis</taxon>
        <taxon>Mucoromycota</taxon>
        <taxon>Glomeromycotina</taxon>
        <taxon>Glomeromycetes</taxon>
        <taxon>Paraglomerales</taxon>
        <taxon>Paraglomeraceae</taxon>
        <taxon>Paraglomus</taxon>
    </lineage>
</organism>
<dbReference type="InterPro" id="IPR020095">
    <property type="entry name" value="PsdUridine_synth_TruA_C"/>
</dbReference>
<evidence type="ECO:0000313" key="10">
    <source>
        <dbReference type="Proteomes" id="UP000789572"/>
    </source>
</evidence>
<dbReference type="SUPFAM" id="SSF55120">
    <property type="entry name" value="Pseudouridine synthase"/>
    <property type="match status" value="1"/>
</dbReference>
<feature type="domain" description="Pseudouridine synthase I TruA alpha/beta" evidence="8">
    <location>
        <begin position="302"/>
        <end position="406"/>
    </location>
</feature>
<dbReference type="GO" id="GO:0005634">
    <property type="term" value="C:nucleus"/>
    <property type="evidence" value="ECO:0007669"/>
    <property type="project" value="TreeGrafter"/>
</dbReference>
<dbReference type="PANTHER" id="PTHR11142">
    <property type="entry name" value="PSEUDOURIDYLATE SYNTHASE"/>
    <property type="match status" value="1"/>
</dbReference>
<evidence type="ECO:0000256" key="1">
    <source>
        <dbReference type="ARBA" id="ARBA00009375"/>
    </source>
</evidence>
<feature type="region of interest" description="Disordered" evidence="7">
    <location>
        <begin position="1"/>
        <end position="100"/>
    </location>
</feature>
<evidence type="ECO:0000313" key="9">
    <source>
        <dbReference type="EMBL" id="CAG8563258.1"/>
    </source>
</evidence>
<dbReference type="InterPro" id="IPR020103">
    <property type="entry name" value="PsdUridine_synth_cat_dom_sf"/>
</dbReference>
<dbReference type="InterPro" id="IPR020094">
    <property type="entry name" value="TruA/RsuA/RluB/E/F_N"/>
</dbReference>
<feature type="compositionally biased region" description="Basic residues" evidence="7">
    <location>
        <begin position="36"/>
        <end position="56"/>
    </location>
</feature>
<comment type="similarity">
    <text evidence="1">Belongs to the tRNA pseudouridine synthase TruA family.</text>
</comment>
<accession>A0A9N9FXM4</accession>
<dbReference type="Proteomes" id="UP000789572">
    <property type="component" value="Unassembled WGS sequence"/>
</dbReference>
<dbReference type="PANTHER" id="PTHR11142:SF4">
    <property type="entry name" value="PSEUDOURIDYLATE SYNTHASE 1 HOMOLOG"/>
    <property type="match status" value="1"/>
</dbReference>
<dbReference type="Pfam" id="PF01416">
    <property type="entry name" value="PseudoU_synth_1"/>
    <property type="match status" value="1"/>
</dbReference>
<comment type="caution">
    <text evidence="9">The sequence shown here is derived from an EMBL/GenBank/DDBJ whole genome shotgun (WGS) entry which is preliminary data.</text>
</comment>
<dbReference type="OrthoDB" id="10256309at2759"/>
<dbReference type="InterPro" id="IPR041708">
    <property type="entry name" value="PUS1/PUS2-like"/>
</dbReference>
<dbReference type="Gene3D" id="3.30.70.580">
    <property type="entry name" value="Pseudouridine synthase I, catalytic domain, N-terminal subdomain"/>
    <property type="match status" value="1"/>
</dbReference>
<sequence>MQNSTPHGHKRTNDGNNGPHSSNSESTLDSKTIARPAKKRFPTARDRRQHANRRHAKVAEEWKGRNESEESVDKDNESACDEKDTEQVEKGNAKEPRKPKRKVAALVGFCGTGYQGMQINPNAKTIEGDLFKAFVAAGAVSKDNSDDPKKVGLMRAARTDKGVHAAANAEIKIPIAIRVVPHMIVDIPDLVQKINENLPDQIRMWGFVRVIRSFHAKTLCDSRIYEYLVPTYVFQPAPTPTSPKTLSVSHATEPVLPDEQSEDVSFRKPWVNIPVATLEEMAEKRKYRIPADTLHVVRQGFKEYEGTHNFHNFTSGRTYHERSCDRYIVKFEVSSPKMINDTEWLKLKVHGQSFMLHQIRKMVALIIMIVRSGTPLSLVAKTFNIDKINIPRAPSLGLLLEQPIFNSYNRKASAGGKETVDFAKYSVSIAEIVQEIEKFKEDFIYSKIYEEEFAENVFQNWLNAIDVHFDDSYSYLNPEGIIPEKAIAKPVRGDQIKMQTVNINIL</sequence>
<comment type="catalytic activity">
    <reaction evidence="4">
        <text>a uridine in tRNA = a pseudouridine in tRNA</text>
        <dbReference type="Rhea" id="RHEA:54572"/>
        <dbReference type="Rhea" id="RHEA-COMP:13339"/>
        <dbReference type="Rhea" id="RHEA-COMP:13934"/>
        <dbReference type="ChEBI" id="CHEBI:65314"/>
        <dbReference type="ChEBI" id="CHEBI:65315"/>
    </reaction>
</comment>
<keyword evidence="3" id="KW-0413">Isomerase</keyword>
<dbReference type="GO" id="GO:0009982">
    <property type="term" value="F:pseudouridine synthase activity"/>
    <property type="evidence" value="ECO:0007669"/>
    <property type="project" value="InterPro"/>
</dbReference>
<feature type="active site" description="Nucleophile" evidence="5">
    <location>
        <position position="160"/>
    </location>
</feature>
<feature type="compositionally biased region" description="Polar residues" evidence="7">
    <location>
        <begin position="14"/>
        <end position="30"/>
    </location>
</feature>
<gene>
    <name evidence="9" type="ORF">POCULU_LOCUS5620</name>
</gene>
<evidence type="ECO:0000256" key="3">
    <source>
        <dbReference type="ARBA" id="ARBA00023235"/>
    </source>
</evidence>
<evidence type="ECO:0000256" key="2">
    <source>
        <dbReference type="ARBA" id="ARBA00022694"/>
    </source>
</evidence>
<dbReference type="GO" id="GO:0031119">
    <property type="term" value="P:tRNA pseudouridine synthesis"/>
    <property type="evidence" value="ECO:0007669"/>
    <property type="project" value="InterPro"/>
</dbReference>
<evidence type="ECO:0000256" key="5">
    <source>
        <dbReference type="PIRSR" id="PIRSR641708-1"/>
    </source>
</evidence>
<dbReference type="FunFam" id="3.30.70.580:FF:000002">
    <property type="entry name" value="tRNA pseudouridine synthase"/>
    <property type="match status" value="1"/>
</dbReference>
<dbReference type="Gene3D" id="3.30.70.660">
    <property type="entry name" value="Pseudouridine synthase I, catalytic domain, C-terminal subdomain"/>
    <property type="match status" value="1"/>
</dbReference>
<evidence type="ECO:0000259" key="8">
    <source>
        <dbReference type="Pfam" id="PF01416"/>
    </source>
</evidence>
<dbReference type="InterPro" id="IPR001406">
    <property type="entry name" value="PsdUridine_synth_TruA"/>
</dbReference>
<dbReference type="AlphaFoldDB" id="A0A9N9FXM4"/>
<dbReference type="CDD" id="cd02568">
    <property type="entry name" value="PseudoU_synth_PUS1_PUS2"/>
    <property type="match status" value="1"/>
</dbReference>
<keyword evidence="2" id="KW-0819">tRNA processing</keyword>
<evidence type="ECO:0000256" key="7">
    <source>
        <dbReference type="SAM" id="MobiDB-lite"/>
    </source>
</evidence>
<feature type="binding site" evidence="6">
    <location>
        <position position="225"/>
    </location>
    <ligand>
        <name>substrate</name>
    </ligand>
</feature>
<reference evidence="9" key="1">
    <citation type="submission" date="2021-06" db="EMBL/GenBank/DDBJ databases">
        <authorList>
            <person name="Kallberg Y."/>
            <person name="Tangrot J."/>
            <person name="Rosling A."/>
        </authorList>
    </citation>
    <scope>NUCLEOTIDE SEQUENCE</scope>
    <source>
        <strain evidence="9">IA702</strain>
    </source>
</reference>